<reference evidence="2 3" key="1">
    <citation type="submission" date="2018-08" db="EMBL/GenBank/DDBJ databases">
        <title>Genome analysis of the thermophilic bacterium of the candidate phylum Aminicenantes from deep subsurface aquifer revealed its physiology and ecological role.</title>
        <authorList>
            <person name="Kadnikov V.V."/>
            <person name="Mardanov A.V."/>
            <person name="Beletsky A.V."/>
            <person name="Karnachuk O.V."/>
            <person name="Ravin N.V."/>
        </authorList>
    </citation>
    <scope>NUCLEOTIDE SEQUENCE [LARGE SCALE GENOMIC DNA]</scope>
    <source>
        <strain evidence="2">BY38</strain>
    </source>
</reference>
<protein>
    <submittedName>
        <fullName evidence="2">Xaa-Pro dipeptidase family enzyme</fullName>
    </submittedName>
</protein>
<evidence type="ECO:0000313" key="2">
    <source>
        <dbReference type="EMBL" id="RFT17074.1"/>
    </source>
</evidence>
<comment type="caution">
    <text evidence="2">The sequence shown here is derived from an EMBL/GenBank/DDBJ whole genome shotgun (WGS) entry which is preliminary data.</text>
</comment>
<evidence type="ECO:0000259" key="1">
    <source>
        <dbReference type="Pfam" id="PF01979"/>
    </source>
</evidence>
<dbReference type="PANTHER" id="PTHR43135">
    <property type="entry name" value="ALPHA-D-RIBOSE 1-METHYLPHOSPHONATE 5-TRIPHOSPHATE DIPHOSPHATASE"/>
    <property type="match status" value="1"/>
</dbReference>
<dbReference type="GO" id="GO:0016810">
    <property type="term" value="F:hydrolase activity, acting on carbon-nitrogen (but not peptide) bonds"/>
    <property type="evidence" value="ECO:0007669"/>
    <property type="project" value="InterPro"/>
</dbReference>
<dbReference type="Pfam" id="PF01979">
    <property type="entry name" value="Amidohydro_1"/>
    <property type="match status" value="1"/>
</dbReference>
<dbReference type="PANTHER" id="PTHR43135:SF3">
    <property type="entry name" value="ALPHA-D-RIBOSE 1-METHYLPHOSPHONATE 5-TRIPHOSPHATE DIPHOSPHATASE"/>
    <property type="match status" value="1"/>
</dbReference>
<dbReference type="EMBL" id="QUAH01000001">
    <property type="protein sequence ID" value="RFT17074.1"/>
    <property type="molecule type" value="Genomic_DNA"/>
</dbReference>
<dbReference type="InterPro" id="IPR057744">
    <property type="entry name" value="OTAase-like"/>
</dbReference>
<proteinExistence type="predicted"/>
<accession>A0A3E2BQT4</accession>
<dbReference type="CDD" id="cd01299">
    <property type="entry name" value="Met_dep_hydrolase_A"/>
    <property type="match status" value="1"/>
</dbReference>
<name>A0A3E2BQT4_9BACT</name>
<dbReference type="InterPro" id="IPR011059">
    <property type="entry name" value="Metal-dep_hydrolase_composite"/>
</dbReference>
<dbReference type="SUPFAM" id="SSF51556">
    <property type="entry name" value="Metallo-dependent hydrolases"/>
    <property type="match status" value="1"/>
</dbReference>
<dbReference type="SUPFAM" id="SSF51338">
    <property type="entry name" value="Composite domain of metallo-dependent hydrolases"/>
    <property type="match status" value="1"/>
</dbReference>
<evidence type="ECO:0000313" key="3">
    <source>
        <dbReference type="Proteomes" id="UP000257323"/>
    </source>
</evidence>
<feature type="domain" description="Amidohydrolase-related" evidence="1">
    <location>
        <begin position="78"/>
        <end position="405"/>
    </location>
</feature>
<sequence length="412" mass="45823">MAIVFSSITLLSAQNKATPPEEKPLVALVGGTLIDGTGKEPVANTVILIEGDKIKEVGLVGKVKIPKDAQKIDASGKWILPGFIDCHIHLSSETSDLEYYRDSNSLATLRALQLMNTYLRCGVTAVRDVGSHVEAMQALLRAQRNGYIDSIRLYPCGNLITITGGHGYGMHGSMAVDGPWEWRKAVRQMYAAGFKYIKISPQFTLEEARAAVEEARMLGLHITAHGGGFSDTIPTTMTRIAVEAGVECIEHWNEMTDDVLDLMAERGVFDVPTLYTYYASYQRDDISRFLIEKRGWSMAMHETLFKKAYQRKIVMGIGTDANGEYRELYPQIYFEEMKYFQRLGMSPMEVIVCATKNGARILGLEDELGTIEAGKAADLQILKGDPLKSFDNLGSPETVILRGKIYRFKENI</sequence>
<gene>
    <name evidence="2" type="ORF">OP8BY_1016</name>
</gene>
<dbReference type="Proteomes" id="UP000257323">
    <property type="component" value="Unassembled WGS sequence"/>
</dbReference>
<dbReference type="InterPro" id="IPR032466">
    <property type="entry name" value="Metal_Hydrolase"/>
</dbReference>
<dbReference type="InterPro" id="IPR006680">
    <property type="entry name" value="Amidohydro-rel"/>
</dbReference>
<dbReference type="InterPro" id="IPR051781">
    <property type="entry name" value="Metallo-dep_Hydrolase"/>
</dbReference>
<dbReference type="Gene3D" id="2.30.40.10">
    <property type="entry name" value="Urease, subunit C, domain 1"/>
    <property type="match status" value="1"/>
</dbReference>
<dbReference type="AlphaFoldDB" id="A0A3E2BQT4"/>
<organism evidence="2 3">
    <name type="scientific">Candidatus Saccharicenans subterraneus</name>
    <dbReference type="NCBI Taxonomy" id="2508984"/>
    <lineage>
        <taxon>Bacteria</taxon>
        <taxon>Candidatus Aminicenantota</taxon>
        <taxon>Candidatus Aminicenantia</taxon>
        <taxon>Candidatus Aminicenantales</taxon>
        <taxon>Candidatus Saccharicenantaceae</taxon>
        <taxon>Candidatus Saccharicenans</taxon>
    </lineage>
</organism>
<dbReference type="Gene3D" id="3.20.20.140">
    <property type="entry name" value="Metal-dependent hydrolases"/>
    <property type="match status" value="1"/>
</dbReference>